<reference evidence="1" key="1">
    <citation type="journal article" date="2014" name="Front. Microbiol.">
        <title>High frequency of phylogenetically diverse reductive dehalogenase-homologous genes in deep subseafloor sedimentary metagenomes.</title>
        <authorList>
            <person name="Kawai M."/>
            <person name="Futagami T."/>
            <person name="Toyoda A."/>
            <person name="Takaki Y."/>
            <person name="Nishi S."/>
            <person name="Hori S."/>
            <person name="Arai W."/>
            <person name="Tsubouchi T."/>
            <person name="Morono Y."/>
            <person name="Uchiyama I."/>
            <person name="Ito T."/>
            <person name="Fujiyama A."/>
            <person name="Inagaki F."/>
            <person name="Takami H."/>
        </authorList>
    </citation>
    <scope>NUCLEOTIDE SEQUENCE</scope>
    <source>
        <strain evidence="1">Expedition CK06-06</strain>
    </source>
</reference>
<proteinExistence type="predicted"/>
<dbReference type="AlphaFoldDB" id="X0YMS1"/>
<protein>
    <submittedName>
        <fullName evidence="1">Uncharacterized protein</fullName>
    </submittedName>
</protein>
<name>X0YMS1_9ZZZZ</name>
<accession>X0YMS1</accession>
<dbReference type="EMBL" id="BART01004825">
    <property type="protein sequence ID" value="GAG57410.1"/>
    <property type="molecule type" value="Genomic_DNA"/>
</dbReference>
<sequence>LDIPIKLVQLNGYTEFRLGTIPLSEVENLRKIQEEEELWFSIIQQGKREVFLLIIYLREKKEAFEESFKKISYIPYYFTESTMKRAEKSDTVTDIMRKIGEEIKQGENKVIQLDKEARELGLMHKEKLMLVYDGLLNERNKQRFSQLAGETRSIFYLEGWIQNPFAFPDHWLKGRGL</sequence>
<evidence type="ECO:0000313" key="1">
    <source>
        <dbReference type="EMBL" id="GAG57410.1"/>
    </source>
</evidence>
<comment type="caution">
    <text evidence="1">The sequence shown here is derived from an EMBL/GenBank/DDBJ whole genome shotgun (WGS) entry which is preliminary data.</text>
</comment>
<organism evidence="1">
    <name type="scientific">marine sediment metagenome</name>
    <dbReference type="NCBI Taxonomy" id="412755"/>
    <lineage>
        <taxon>unclassified sequences</taxon>
        <taxon>metagenomes</taxon>
        <taxon>ecological metagenomes</taxon>
    </lineage>
</organism>
<gene>
    <name evidence="1" type="ORF">S01H4_11737</name>
</gene>
<feature type="non-terminal residue" evidence="1">
    <location>
        <position position="1"/>
    </location>
</feature>